<dbReference type="AlphaFoldDB" id="C6XE43"/>
<dbReference type="RefSeq" id="WP_015830237.1">
    <property type="nucleotide sequence ID" value="NC_012969.1"/>
</dbReference>
<sequence>MRRIGYAAHIPDGEGYIMSLKHSLDALQSLLASQLPCPVISGRPEQSLGLYLFPWHIHQPTQLRAIGASESTHRPCSLSVVLLPKADSVVTSLDLLDQAMAAIQAQPVQTTVDGNVHILLDTWSAETMMQFFTAAGLPLQCALACELRLS</sequence>
<dbReference type="KEGG" id="mei:Msip34_1573"/>
<gene>
    <name evidence="1" type="ordered locus">Msip34_1573</name>
</gene>
<name>C6XE43_METGS</name>
<accession>C6XE43</accession>
<dbReference type="EMBL" id="CP001674">
    <property type="protein sequence ID" value="ACT50818.1"/>
    <property type="molecule type" value="Genomic_DNA"/>
</dbReference>
<organism evidence="1 2">
    <name type="scientific">Methylovorus glucosotrophus (strain SIP3-4)</name>
    <dbReference type="NCBI Taxonomy" id="582744"/>
    <lineage>
        <taxon>Bacteria</taxon>
        <taxon>Pseudomonadati</taxon>
        <taxon>Pseudomonadota</taxon>
        <taxon>Betaproteobacteria</taxon>
        <taxon>Nitrosomonadales</taxon>
        <taxon>Methylophilaceae</taxon>
        <taxon>Methylovorus</taxon>
    </lineage>
</organism>
<keyword evidence="2" id="KW-1185">Reference proteome</keyword>
<dbReference type="STRING" id="582744.Msip34_1573"/>
<dbReference type="HOGENOM" id="CLU_1904298_0_0_4"/>
<reference evidence="1 2" key="2">
    <citation type="journal article" date="2011" name="J. Bacteriol.">
        <title>Genomes of three methylotrophs from a single niche uncover genetic and metabolic divergence of Methylophilaceae.</title>
        <authorList>
            <person name="Lapidus A."/>
            <person name="Clum A."/>
            <person name="Labutti K."/>
            <person name="Kaluzhnaya M.G."/>
            <person name="Lim S."/>
            <person name="Beck D.A."/>
            <person name="Glavina Del Rio T."/>
            <person name="Nolan M."/>
            <person name="Mavromatis K."/>
            <person name="Huntemann M."/>
            <person name="Lucas S."/>
            <person name="Lidstrom M.E."/>
            <person name="Ivanova N."/>
            <person name="Chistoserdova L."/>
        </authorList>
    </citation>
    <scope>NUCLEOTIDE SEQUENCE [LARGE SCALE GENOMIC DNA]</scope>
    <source>
        <strain evidence="1 2">SIP3-4</strain>
    </source>
</reference>
<proteinExistence type="predicted"/>
<reference evidence="2" key="1">
    <citation type="submission" date="2009-07" db="EMBL/GenBank/DDBJ databases">
        <title>Complete sequence of chromosome of Methylovorus sp. SIP3-4.</title>
        <authorList>
            <person name="Lucas S."/>
            <person name="Copeland A."/>
            <person name="Lapidus A."/>
            <person name="Glavina del Rio T."/>
            <person name="Tice H."/>
            <person name="Bruce D."/>
            <person name="Goodwin L."/>
            <person name="Pitluck S."/>
            <person name="Clum A."/>
            <person name="Larimer F."/>
            <person name="Land M."/>
            <person name="Hauser L."/>
            <person name="Kyrpides N."/>
            <person name="Mikhailova N."/>
            <person name="Kayluzhnaya M."/>
            <person name="Chistoserdova L."/>
        </authorList>
    </citation>
    <scope>NUCLEOTIDE SEQUENCE [LARGE SCALE GENOMIC DNA]</scope>
    <source>
        <strain evidence="2">SIP3-4</strain>
    </source>
</reference>
<protein>
    <submittedName>
        <fullName evidence="1">Uncharacterized protein</fullName>
    </submittedName>
</protein>
<evidence type="ECO:0000313" key="2">
    <source>
        <dbReference type="Proteomes" id="UP000002743"/>
    </source>
</evidence>
<dbReference type="Proteomes" id="UP000002743">
    <property type="component" value="Chromosome"/>
</dbReference>
<evidence type="ECO:0000313" key="1">
    <source>
        <dbReference type="EMBL" id="ACT50818.1"/>
    </source>
</evidence>